<dbReference type="NCBIfam" id="NF038353">
    <property type="entry name" value="FxLYD_dom"/>
    <property type="match status" value="1"/>
</dbReference>
<proteinExistence type="predicted"/>
<protein>
    <submittedName>
        <fullName evidence="1">Uncharacterized protein</fullName>
    </submittedName>
</protein>
<dbReference type="InterPro" id="IPR047676">
    <property type="entry name" value="FxLYD_dom"/>
</dbReference>
<sequence>MTASPTGRRQLLLAVGAVSSALLAGCNGGGPGVEGEPDYEREPIEDIDAEDRSETELTAAEALAEQEINESVSALGELSFERHEFVLEDGFRGPTVQGVLENTGDERIDLAEVRVRVYNDDGDQLGRYLDTIGDFDGETTWEFQVVILEPPAELAEYDITALGTPN</sequence>
<dbReference type="Proteomes" id="UP000199112">
    <property type="component" value="Unassembled WGS sequence"/>
</dbReference>
<gene>
    <name evidence="1" type="ORF">SAMN04487967_2699</name>
</gene>
<dbReference type="AlphaFoldDB" id="A0A1H6G0F8"/>
<evidence type="ECO:0000313" key="2">
    <source>
        <dbReference type="Proteomes" id="UP000199112"/>
    </source>
</evidence>
<reference evidence="2" key="1">
    <citation type="submission" date="2016-10" db="EMBL/GenBank/DDBJ databases">
        <authorList>
            <person name="Varghese N."/>
            <person name="Submissions S."/>
        </authorList>
    </citation>
    <scope>NUCLEOTIDE SEQUENCE [LARGE SCALE GENOMIC DNA]</scope>
    <source>
        <strain evidence="2">CGMCC 1.8981</strain>
    </source>
</reference>
<keyword evidence="2" id="KW-1185">Reference proteome</keyword>
<name>A0A1H6G0F8_9EURY</name>
<evidence type="ECO:0000313" key="1">
    <source>
        <dbReference type="EMBL" id="SEH16549.1"/>
    </source>
</evidence>
<organism evidence="1 2">
    <name type="scientific">Natronorubrum sediminis</name>
    <dbReference type="NCBI Taxonomy" id="640943"/>
    <lineage>
        <taxon>Archaea</taxon>
        <taxon>Methanobacteriati</taxon>
        <taxon>Methanobacteriota</taxon>
        <taxon>Stenosarchaea group</taxon>
        <taxon>Halobacteria</taxon>
        <taxon>Halobacteriales</taxon>
        <taxon>Natrialbaceae</taxon>
        <taxon>Natronorubrum</taxon>
    </lineage>
</organism>
<dbReference type="EMBL" id="FNWL01000002">
    <property type="protein sequence ID" value="SEH16549.1"/>
    <property type="molecule type" value="Genomic_DNA"/>
</dbReference>
<accession>A0A1H6G0F8</accession>
<dbReference type="RefSeq" id="WP_090507457.1">
    <property type="nucleotide sequence ID" value="NZ_FNWL01000002.1"/>
</dbReference>
<dbReference type="OrthoDB" id="214274at2157"/>